<name>A0A3P7MTF0_CYLGO</name>
<proteinExistence type="predicted"/>
<dbReference type="OrthoDB" id="47059at2759"/>
<dbReference type="Pfam" id="PF20663">
    <property type="entry name" value="COG4_N"/>
    <property type="match status" value="1"/>
</dbReference>
<organism evidence="3 4">
    <name type="scientific">Cylicostephanus goldi</name>
    <name type="common">Nematode worm</name>
    <dbReference type="NCBI Taxonomy" id="71465"/>
    <lineage>
        <taxon>Eukaryota</taxon>
        <taxon>Metazoa</taxon>
        <taxon>Ecdysozoa</taxon>
        <taxon>Nematoda</taxon>
        <taxon>Chromadorea</taxon>
        <taxon>Rhabditida</taxon>
        <taxon>Rhabditina</taxon>
        <taxon>Rhabditomorpha</taxon>
        <taxon>Strongyloidea</taxon>
        <taxon>Strongylidae</taxon>
        <taxon>Cylicostephanus</taxon>
    </lineage>
</organism>
<dbReference type="AlphaFoldDB" id="A0A3P7MTF0"/>
<gene>
    <name evidence="3" type="ORF">CGOC_LOCUS10212</name>
</gene>
<dbReference type="GO" id="GO:0007030">
    <property type="term" value="P:Golgi organization"/>
    <property type="evidence" value="ECO:0007669"/>
    <property type="project" value="TreeGrafter"/>
</dbReference>
<dbReference type="Pfam" id="PF06025">
    <property type="entry name" value="DUF913"/>
    <property type="match status" value="1"/>
</dbReference>
<dbReference type="GO" id="GO:0017119">
    <property type="term" value="C:Golgi transport complex"/>
    <property type="evidence" value="ECO:0007669"/>
    <property type="project" value="TreeGrafter"/>
</dbReference>
<dbReference type="InterPro" id="IPR010314">
    <property type="entry name" value="E3_Ub_ligase_DUF913"/>
</dbReference>
<dbReference type="PANTHER" id="PTHR24016">
    <property type="entry name" value="CONSERVED OLIGOMERIC GOLGI COMPLEX SUBUNIT 4"/>
    <property type="match status" value="1"/>
</dbReference>
<evidence type="ECO:0000259" key="2">
    <source>
        <dbReference type="Pfam" id="PF20663"/>
    </source>
</evidence>
<evidence type="ECO:0000259" key="1">
    <source>
        <dbReference type="Pfam" id="PF06025"/>
    </source>
</evidence>
<sequence length="247" mass="27521">MAVSRLNNAMLVVEAVTKQLAAILQTISRLIGNISGKVSALDVAKTRVVECLQLAGDMHDLGVCSEEVDRSINNEDHEQAAQHIHPFLTLDRTVFQFSCAPDKGRLHFIIFRIKFLSSLSQAVTANNEHDSGLVLIGKYLSRQIAKIGEDNLKEPSQLFILQSSHVPYIILQSMLGKEVPNSRDVISHMENVFTALCLNEKGLKQFEAYAPFDHVFNVVLSIKFVVTMKKKRSKMSECNDNLDPASI</sequence>
<dbReference type="PANTHER" id="PTHR24016:SF0">
    <property type="entry name" value="CONSERVED OLIGOMERIC GOLGI COMPLEX SUBUNIT 4"/>
    <property type="match status" value="1"/>
</dbReference>
<feature type="domain" description="Conserved oligomeric Golgi complex subunit 4 N-terminal" evidence="2">
    <location>
        <begin position="4"/>
        <end position="96"/>
    </location>
</feature>
<evidence type="ECO:0000313" key="3">
    <source>
        <dbReference type="EMBL" id="VDN25828.1"/>
    </source>
</evidence>
<evidence type="ECO:0000313" key="4">
    <source>
        <dbReference type="Proteomes" id="UP000271889"/>
    </source>
</evidence>
<accession>A0A3P7MTF0</accession>
<dbReference type="InterPro" id="IPR048680">
    <property type="entry name" value="COG4_N"/>
</dbReference>
<dbReference type="Proteomes" id="UP000271889">
    <property type="component" value="Unassembled WGS sequence"/>
</dbReference>
<feature type="domain" description="DUF913" evidence="1">
    <location>
        <begin position="153"/>
        <end position="233"/>
    </location>
</feature>
<dbReference type="InterPro" id="IPR048682">
    <property type="entry name" value="COG4"/>
</dbReference>
<reference evidence="3 4" key="1">
    <citation type="submission" date="2018-11" db="EMBL/GenBank/DDBJ databases">
        <authorList>
            <consortium name="Pathogen Informatics"/>
        </authorList>
    </citation>
    <scope>NUCLEOTIDE SEQUENCE [LARGE SCALE GENOMIC DNA]</scope>
</reference>
<keyword evidence="4" id="KW-1185">Reference proteome</keyword>
<dbReference type="EMBL" id="UYRV01110192">
    <property type="protein sequence ID" value="VDN25828.1"/>
    <property type="molecule type" value="Genomic_DNA"/>
</dbReference>
<protein>
    <submittedName>
        <fullName evidence="3">Uncharacterized protein</fullName>
    </submittedName>
</protein>
<dbReference type="GO" id="GO:0006890">
    <property type="term" value="P:retrograde vesicle-mediated transport, Golgi to endoplasmic reticulum"/>
    <property type="evidence" value="ECO:0007669"/>
    <property type="project" value="TreeGrafter"/>
</dbReference>